<dbReference type="Proteomes" id="UP001210380">
    <property type="component" value="Unassembled WGS sequence"/>
</dbReference>
<sequence>MVWLLPGEALYCGPPLELDPHSGAASCLAIGIDEPLQVTVGGTTARLRSAFIPPRLTCQVTTTGRIAAFFLEPGSAPERSCSAMMRPVGAIRSDHQRERELAELSGALTDHDVQRWVALATGDDGTTRDERILAAVELLSANPDLSAAHIAAQLHLSPSHFLRLFKRDTGTTLRRFRLWARMLSAAAHIADGADLTAAATAAGFASSAHFSSAFHAMFGLSPSKLLSTPLEIRPWQHEAPEERSSGAS</sequence>
<dbReference type="InterPro" id="IPR018060">
    <property type="entry name" value="HTH_AraC"/>
</dbReference>
<keyword evidence="6" id="KW-1185">Reference proteome</keyword>
<dbReference type="Gene3D" id="1.10.10.60">
    <property type="entry name" value="Homeodomain-like"/>
    <property type="match status" value="2"/>
</dbReference>
<organism evidence="5 6">
    <name type="scientific">Saccharopolyspora oryzae</name>
    <dbReference type="NCBI Taxonomy" id="2997343"/>
    <lineage>
        <taxon>Bacteria</taxon>
        <taxon>Bacillati</taxon>
        <taxon>Actinomycetota</taxon>
        <taxon>Actinomycetes</taxon>
        <taxon>Pseudonocardiales</taxon>
        <taxon>Pseudonocardiaceae</taxon>
        <taxon>Saccharopolyspora</taxon>
    </lineage>
</organism>
<proteinExistence type="predicted"/>
<dbReference type="SUPFAM" id="SSF46689">
    <property type="entry name" value="Homeodomain-like"/>
    <property type="match status" value="2"/>
</dbReference>
<accession>A0ABT4URI8</accession>
<dbReference type="InterPro" id="IPR009057">
    <property type="entry name" value="Homeodomain-like_sf"/>
</dbReference>
<dbReference type="PANTHER" id="PTHR46796:SF6">
    <property type="entry name" value="ARAC SUBFAMILY"/>
    <property type="match status" value="1"/>
</dbReference>
<evidence type="ECO:0000313" key="5">
    <source>
        <dbReference type="EMBL" id="MDA3624336.1"/>
    </source>
</evidence>
<evidence type="ECO:0000256" key="2">
    <source>
        <dbReference type="ARBA" id="ARBA00023125"/>
    </source>
</evidence>
<dbReference type="RefSeq" id="WP_270946906.1">
    <property type="nucleotide sequence ID" value="NZ_JAQGLA010000003.1"/>
</dbReference>
<evidence type="ECO:0000256" key="1">
    <source>
        <dbReference type="ARBA" id="ARBA00023015"/>
    </source>
</evidence>
<dbReference type="PROSITE" id="PS01124">
    <property type="entry name" value="HTH_ARAC_FAMILY_2"/>
    <property type="match status" value="1"/>
</dbReference>
<dbReference type="InterPro" id="IPR050204">
    <property type="entry name" value="AraC_XylS_family_regulators"/>
</dbReference>
<evidence type="ECO:0000256" key="3">
    <source>
        <dbReference type="ARBA" id="ARBA00023163"/>
    </source>
</evidence>
<evidence type="ECO:0000259" key="4">
    <source>
        <dbReference type="PROSITE" id="PS01124"/>
    </source>
</evidence>
<dbReference type="Pfam" id="PF12833">
    <property type="entry name" value="HTH_18"/>
    <property type="match status" value="1"/>
</dbReference>
<keyword evidence="3" id="KW-0804">Transcription</keyword>
<dbReference type="PANTHER" id="PTHR46796">
    <property type="entry name" value="HTH-TYPE TRANSCRIPTIONAL ACTIVATOR RHAS-RELATED"/>
    <property type="match status" value="1"/>
</dbReference>
<comment type="caution">
    <text evidence="5">The sequence shown here is derived from an EMBL/GenBank/DDBJ whole genome shotgun (WGS) entry which is preliminary data.</text>
</comment>
<protein>
    <submittedName>
        <fullName evidence="5">AraC family transcriptional regulator</fullName>
    </submittedName>
</protein>
<gene>
    <name evidence="5" type="ORF">OU415_02740</name>
</gene>
<dbReference type="EMBL" id="JAQGLA010000003">
    <property type="protein sequence ID" value="MDA3624336.1"/>
    <property type="molecule type" value="Genomic_DNA"/>
</dbReference>
<keyword evidence="2" id="KW-0238">DNA-binding</keyword>
<name>A0ABT4URI8_9PSEU</name>
<dbReference type="SMART" id="SM00342">
    <property type="entry name" value="HTH_ARAC"/>
    <property type="match status" value="1"/>
</dbReference>
<keyword evidence="1" id="KW-0805">Transcription regulation</keyword>
<reference evidence="5 6" key="1">
    <citation type="submission" date="2022-11" db="EMBL/GenBank/DDBJ databases">
        <title>Draft genome sequence of Saccharopolyspora sp. WRP15-2 isolated from rhizosphere soils of wild rice in Thailand.</title>
        <authorList>
            <person name="Duangmal K."/>
            <person name="Kammanee S."/>
            <person name="Muangham S."/>
        </authorList>
    </citation>
    <scope>NUCLEOTIDE SEQUENCE [LARGE SCALE GENOMIC DNA]</scope>
    <source>
        <strain evidence="5 6">WRP15-2</strain>
    </source>
</reference>
<evidence type="ECO:0000313" key="6">
    <source>
        <dbReference type="Proteomes" id="UP001210380"/>
    </source>
</evidence>
<feature type="domain" description="HTH araC/xylS-type" evidence="4">
    <location>
        <begin position="130"/>
        <end position="228"/>
    </location>
</feature>